<sequence length="312" mass="35225">MSKLLVHSVLAVSLSWTMMIQISLADTYCADNSRNETRSGHRFTVTCAGSSVSMSLIEEKTWRDVYIAIDYYCYHLGNLTEPFKSVQMVRLLKYGYIARELSWYYENLVSINSTCVFVGCVLSVDSQWYYMRGNGSNCTNEVHLKSAVNSPYLTNTDVYSSTKTTIIIGVSILTSVLLIISYFIVVICLKRKLLVNKPTEKNRDLKILVQPSKQLKISLSPSYTVYPPMNYKKNTTNSQETSVGRHGTTTTNDKLPHIDESSHTWPNSSSRDILIEYSEGMEGPWPAMYDIASTEHTSPTTTRDYNKDGTGL</sequence>
<feature type="region of interest" description="Disordered" evidence="1">
    <location>
        <begin position="233"/>
        <end position="267"/>
    </location>
</feature>
<keyword evidence="2" id="KW-1133">Transmembrane helix</keyword>
<proteinExistence type="predicted"/>
<feature type="signal peptide" evidence="3">
    <location>
        <begin position="1"/>
        <end position="25"/>
    </location>
</feature>
<feature type="region of interest" description="Disordered" evidence="1">
    <location>
        <begin position="293"/>
        <end position="312"/>
    </location>
</feature>
<feature type="transmembrane region" description="Helical" evidence="2">
    <location>
        <begin position="166"/>
        <end position="189"/>
    </location>
</feature>
<dbReference type="Proteomes" id="UP000007879">
    <property type="component" value="Unassembled WGS sequence"/>
</dbReference>
<keyword evidence="3" id="KW-0732">Signal</keyword>
<keyword evidence="2" id="KW-0472">Membrane</keyword>
<evidence type="ECO:0000313" key="4">
    <source>
        <dbReference type="EnsemblMetazoa" id="XP_019852212.1"/>
    </source>
</evidence>
<dbReference type="AlphaFoldDB" id="A0AAN0J634"/>
<feature type="compositionally biased region" description="Polar residues" evidence="1">
    <location>
        <begin position="294"/>
        <end position="303"/>
    </location>
</feature>
<evidence type="ECO:0000256" key="1">
    <source>
        <dbReference type="SAM" id="MobiDB-lite"/>
    </source>
</evidence>
<keyword evidence="5" id="KW-1185">Reference proteome</keyword>
<dbReference type="RefSeq" id="XP_019852212.1">
    <property type="nucleotide sequence ID" value="XM_019996653.1"/>
</dbReference>
<reference evidence="5" key="1">
    <citation type="journal article" date="2010" name="Nature">
        <title>The Amphimedon queenslandica genome and the evolution of animal complexity.</title>
        <authorList>
            <person name="Srivastava M."/>
            <person name="Simakov O."/>
            <person name="Chapman J."/>
            <person name="Fahey B."/>
            <person name="Gauthier M.E."/>
            <person name="Mitros T."/>
            <person name="Richards G.S."/>
            <person name="Conaco C."/>
            <person name="Dacre M."/>
            <person name="Hellsten U."/>
            <person name="Larroux C."/>
            <person name="Putnam N.H."/>
            <person name="Stanke M."/>
            <person name="Adamska M."/>
            <person name="Darling A."/>
            <person name="Degnan S.M."/>
            <person name="Oakley T.H."/>
            <person name="Plachetzki D.C."/>
            <person name="Zhai Y."/>
            <person name="Adamski M."/>
            <person name="Calcino A."/>
            <person name="Cummins S.F."/>
            <person name="Goodstein D.M."/>
            <person name="Harris C."/>
            <person name="Jackson D.J."/>
            <person name="Leys S.P."/>
            <person name="Shu S."/>
            <person name="Woodcroft B.J."/>
            <person name="Vervoort M."/>
            <person name="Kosik K.S."/>
            <person name="Manning G."/>
            <person name="Degnan B.M."/>
            <person name="Rokhsar D.S."/>
        </authorList>
    </citation>
    <scope>NUCLEOTIDE SEQUENCE [LARGE SCALE GENOMIC DNA]</scope>
</reference>
<keyword evidence="2" id="KW-0812">Transmembrane</keyword>
<evidence type="ECO:0000256" key="2">
    <source>
        <dbReference type="SAM" id="Phobius"/>
    </source>
</evidence>
<protein>
    <submittedName>
        <fullName evidence="4">Uncharacterized protein</fullName>
    </submittedName>
</protein>
<accession>A0AAN0J634</accession>
<feature type="chain" id="PRO_5042867716" evidence="3">
    <location>
        <begin position="26"/>
        <end position="312"/>
    </location>
</feature>
<evidence type="ECO:0000256" key="3">
    <source>
        <dbReference type="SAM" id="SignalP"/>
    </source>
</evidence>
<dbReference type="GeneID" id="109582063"/>
<feature type="compositionally biased region" description="Polar residues" evidence="1">
    <location>
        <begin position="233"/>
        <end position="253"/>
    </location>
</feature>
<organism evidence="4 5">
    <name type="scientific">Amphimedon queenslandica</name>
    <name type="common">Sponge</name>
    <dbReference type="NCBI Taxonomy" id="400682"/>
    <lineage>
        <taxon>Eukaryota</taxon>
        <taxon>Metazoa</taxon>
        <taxon>Porifera</taxon>
        <taxon>Demospongiae</taxon>
        <taxon>Heteroscleromorpha</taxon>
        <taxon>Haplosclerida</taxon>
        <taxon>Niphatidae</taxon>
        <taxon>Amphimedon</taxon>
    </lineage>
</organism>
<evidence type="ECO:0000313" key="5">
    <source>
        <dbReference type="Proteomes" id="UP000007879"/>
    </source>
</evidence>
<dbReference type="KEGG" id="aqu:109582063"/>
<name>A0AAN0J634_AMPQE</name>
<reference evidence="4" key="2">
    <citation type="submission" date="2024-06" db="UniProtKB">
        <authorList>
            <consortium name="EnsemblMetazoa"/>
        </authorList>
    </citation>
    <scope>IDENTIFICATION</scope>
</reference>
<dbReference type="EnsemblMetazoa" id="XM_019996653.1">
    <property type="protein sequence ID" value="XP_019852212.1"/>
    <property type="gene ID" value="LOC109582063"/>
</dbReference>